<dbReference type="Gene3D" id="1.10.3450.10">
    <property type="entry name" value="TTHA0068-like"/>
    <property type="match status" value="1"/>
</dbReference>
<organism evidence="1 2">
    <name type="scientific">Speluncibacter jeojiensis</name>
    <dbReference type="NCBI Taxonomy" id="2710754"/>
    <lineage>
        <taxon>Bacteria</taxon>
        <taxon>Bacillati</taxon>
        <taxon>Actinomycetota</taxon>
        <taxon>Actinomycetes</taxon>
        <taxon>Mycobacteriales</taxon>
        <taxon>Speluncibacteraceae</taxon>
        <taxon>Speluncibacter</taxon>
    </lineage>
</organism>
<dbReference type="AlphaFoldDB" id="A0A9X4MA83"/>
<keyword evidence="2" id="KW-1185">Reference proteome</keyword>
<proteinExistence type="predicted"/>
<dbReference type="Proteomes" id="UP001152755">
    <property type="component" value="Unassembled WGS sequence"/>
</dbReference>
<protein>
    <submittedName>
        <fullName evidence="1">DUF309 domain-containing protein</fullName>
    </submittedName>
</protein>
<sequence>MADVREDPPLELAATITEVQRLLDHGEAKPAQRLLERTWRDVPAEELELWEGLTRLLLGWDAATSGNRASAADSLTRGAELLGSYEDRPPHALDVAGLRAWAQHLVRELGDERSAPPPVPRLRLP</sequence>
<evidence type="ECO:0000313" key="2">
    <source>
        <dbReference type="Proteomes" id="UP001152755"/>
    </source>
</evidence>
<dbReference type="RefSeq" id="WP_277830658.1">
    <property type="nucleotide sequence ID" value="NZ_JAAIVF010000001.1"/>
</dbReference>
<dbReference type="SUPFAM" id="SSF140663">
    <property type="entry name" value="TTHA0068-like"/>
    <property type="match status" value="1"/>
</dbReference>
<comment type="caution">
    <text evidence="1">The sequence shown here is derived from an EMBL/GenBank/DDBJ whole genome shotgun (WGS) entry which is preliminary data.</text>
</comment>
<accession>A0A9X4MA83</accession>
<reference evidence="1" key="1">
    <citation type="submission" date="2022-08" db="EMBL/GenBank/DDBJ databases">
        <title>Genome analysis of Corynebacteriales strain.</title>
        <authorList>
            <person name="Lee S.D."/>
        </authorList>
    </citation>
    <scope>NUCLEOTIDE SEQUENCE</scope>
    <source>
        <strain evidence="1">D3-21</strain>
    </source>
</reference>
<gene>
    <name evidence="1" type="ORF">NVS88_19575</name>
</gene>
<dbReference type="InterPro" id="IPR023203">
    <property type="entry name" value="TTHA0068_sf"/>
</dbReference>
<name>A0A9X4MA83_9ACTN</name>
<evidence type="ECO:0000313" key="1">
    <source>
        <dbReference type="EMBL" id="MDG3016756.1"/>
    </source>
</evidence>
<dbReference type="EMBL" id="JANRHA010000017">
    <property type="protein sequence ID" value="MDG3016756.1"/>
    <property type="molecule type" value="Genomic_DNA"/>
</dbReference>